<dbReference type="OrthoDB" id="2968178at2"/>
<protein>
    <submittedName>
        <fullName evidence="2">Uncharacterized protein</fullName>
    </submittedName>
</protein>
<keyword evidence="1" id="KW-1133">Transmembrane helix</keyword>
<evidence type="ECO:0000313" key="2">
    <source>
        <dbReference type="EMBL" id="SDJ13411.1"/>
    </source>
</evidence>
<keyword evidence="1" id="KW-0472">Membrane</keyword>
<keyword evidence="1" id="KW-0812">Transmembrane</keyword>
<evidence type="ECO:0000313" key="3">
    <source>
        <dbReference type="Proteomes" id="UP000199225"/>
    </source>
</evidence>
<keyword evidence="3" id="KW-1185">Reference proteome</keyword>
<evidence type="ECO:0000256" key="1">
    <source>
        <dbReference type="SAM" id="Phobius"/>
    </source>
</evidence>
<name>A0A1G8R8Y0_9BACI</name>
<sequence length="169" mass="19199">MNYKYKDTSKWRKKGFKSLGNVAVVIGSNILTMTSMDTGPLLIGFVQTVTVVFTIIGVTRAVHYFTRPEKDYVVVDDQGVLIDRGPFQSKKEIPLQQIRKLVEREEVLVVDQKAKADGLINDVEREKSLAFEQHNSKETLIDLDNITSQDVQRLKQEMKERVGTTAEVL</sequence>
<dbReference type="AlphaFoldDB" id="A0A1G8R8Y0"/>
<organism evidence="2 3">
    <name type="scientific">Salimicrobium halophilum</name>
    <dbReference type="NCBI Taxonomy" id="86666"/>
    <lineage>
        <taxon>Bacteria</taxon>
        <taxon>Bacillati</taxon>
        <taxon>Bacillota</taxon>
        <taxon>Bacilli</taxon>
        <taxon>Bacillales</taxon>
        <taxon>Bacillaceae</taxon>
        <taxon>Salimicrobium</taxon>
    </lineage>
</organism>
<accession>A0A1G8R8Y0</accession>
<reference evidence="3" key="1">
    <citation type="submission" date="2016-10" db="EMBL/GenBank/DDBJ databases">
        <authorList>
            <person name="Varghese N."/>
            <person name="Submissions S."/>
        </authorList>
    </citation>
    <scope>NUCLEOTIDE SEQUENCE [LARGE SCALE GENOMIC DNA]</scope>
    <source>
        <strain evidence="3">DSM 4771</strain>
    </source>
</reference>
<gene>
    <name evidence="2" type="ORF">SAMN04490247_0897</name>
</gene>
<feature type="transmembrane region" description="Helical" evidence="1">
    <location>
        <begin position="20"/>
        <end position="36"/>
    </location>
</feature>
<dbReference type="RefSeq" id="WP_093192465.1">
    <property type="nucleotide sequence ID" value="NZ_FNEV01000002.1"/>
</dbReference>
<dbReference type="STRING" id="86666.SAMN04490247_0897"/>
<proteinExistence type="predicted"/>
<dbReference type="Proteomes" id="UP000199225">
    <property type="component" value="Unassembled WGS sequence"/>
</dbReference>
<feature type="transmembrane region" description="Helical" evidence="1">
    <location>
        <begin position="42"/>
        <end position="62"/>
    </location>
</feature>
<dbReference type="EMBL" id="FNEV01000002">
    <property type="protein sequence ID" value="SDJ13411.1"/>
    <property type="molecule type" value="Genomic_DNA"/>
</dbReference>